<comment type="caution">
    <text evidence="2">The sequence shown here is derived from an EMBL/GenBank/DDBJ whole genome shotgun (WGS) entry which is preliminary data.</text>
</comment>
<evidence type="ECO:0000313" key="2">
    <source>
        <dbReference type="EMBL" id="CAF1135520.1"/>
    </source>
</evidence>
<accession>A0A814RLC0</accession>
<name>A0A814RLC0_ADIRI</name>
<evidence type="ECO:0000313" key="3">
    <source>
        <dbReference type="EMBL" id="CAF1232439.1"/>
    </source>
</evidence>
<dbReference type="EMBL" id="CAJNOJ010000111">
    <property type="protein sequence ID" value="CAF1135520.1"/>
    <property type="molecule type" value="Genomic_DNA"/>
</dbReference>
<sequence>MITRSRLKLTSPTRHTDTVCQPSLQTNPETTSTRVDGGRPGDNVNRKRKKVTVDIHTVTQRTQSLEKSPSGQLKGSSTGISVKQSRVGQWTSREEEELKQLATLHTDPKGKLSWTKVVEAWSTMKLPIRSKASLSSKWSDIRARTISLDAANEQDNTVLAVTADVGVQQHQNTGIDNSQEVNRAVSPKKKEKLGVVLAGTPSSVKDNLKLDKTKEKSEKDPIEVLFAKYLKKSRKIGCEVYRKPTRRIIPNFGTQSIIDKVDLIMSDQIIWKMNGEPTWNQLSILIYAGAITIEKLCNQASEEKRMRSKMWFSSTYQEVDKLRKIIGKATPELNRRRQC</sequence>
<evidence type="ECO:0000256" key="1">
    <source>
        <dbReference type="SAM" id="MobiDB-lite"/>
    </source>
</evidence>
<feature type="region of interest" description="Disordered" evidence="1">
    <location>
        <begin position="1"/>
        <end position="88"/>
    </location>
</feature>
<dbReference type="Proteomes" id="UP000663852">
    <property type="component" value="Unassembled WGS sequence"/>
</dbReference>
<organism evidence="2 5">
    <name type="scientific">Adineta ricciae</name>
    <name type="common">Rotifer</name>
    <dbReference type="NCBI Taxonomy" id="249248"/>
    <lineage>
        <taxon>Eukaryota</taxon>
        <taxon>Metazoa</taxon>
        <taxon>Spiralia</taxon>
        <taxon>Gnathifera</taxon>
        <taxon>Rotifera</taxon>
        <taxon>Eurotatoria</taxon>
        <taxon>Bdelloidea</taxon>
        <taxon>Adinetida</taxon>
        <taxon>Adinetidae</taxon>
        <taxon>Adineta</taxon>
    </lineage>
</organism>
<feature type="compositionally biased region" description="Polar residues" evidence="1">
    <location>
        <begin position="57"/>
        <end position="88"/>
    </location>
</feature>
<proteinExistence type="predicted"/>
<feature type="compositionally biased region" description="Polar residues" evidence="1">
    <location>
        <begin position="8"/>
        <end position="34"/>
    </location>
</feature>
<protein>
    <recommendedName>
        <fullName evidence="6">Myb-like domain-containing protein</fullName>
    </recommendedName>
</protein>
<dbReference type="EMBL" id="CAJNOR010001997">
    <property type="protein sequence ID" value="CAF1232439.1"/>
    <property type="molecule type" value="Genomic_DNA"/>
</dbReference>
<evidence type="ECO:0000313" key="4">
    <source>
        <dbReference type="Proteomes" id="UP000663828"/>
    </source>
</evidence>
<dbReference type="AlphaFoldDB" id="A0A814RLC0"/>
<evidence type="ECO:0000313" key="5">
    <source>
        <dbReference type="Proteomes" id="UP000663852"/>
    </source>
</evidence>
<evidence type="ECO:0008006" key="6">
    <source>
        <dbReference type="Google" id="ProtNLM"/>
    </source>
</evidence>
<gene>
    <name evidence="2" type="ORF">EDS130_LOCUS21799</name>
    <name evidence="3" type="ORF">XAT740_LOCUS25297</name>
</gene>
<dbReference type="Proteomes" id="UP000663828">
    <property type="component" value="Unassembled WGS sequence"/>
</dbReference>
<reference evidence="2" key="1">
    <citation type="submission" date="2021-02" db="EMBL/GenBank/DDBJ databases">
        <authorList>
            <person name="Nowell W R."/>
        </authorList>
    </citation>
    <scope>NUCLEOTIDE SEQUENCE</scope>
</reference>
<keyword evidence="4" id="KW-1185">Reference proteome</keyword>
<dbReference type="OrthoDB" id="10547838at2759"/>